<keyword evidence="2 8" id="KW-0436">Ligase</keyword>
<feature type="binding site" description="in other chain" evidence="8">
    <location>
        <begin position="38"/>
        <end position="41"/>
    </location>
    <ligand>
        <name>IMP</name>
        <dbReference type="ChEBI" id="CHEBI:58053"/>
        <note>ligand shared between dimeric partners</note>
    </ligand>
</feature>
<dbReference type="HAMAP" id="MF_00011">
    <property type="entry name" value="Adenylosucc_synth"/>
    <property type="match status" value="1"/>
</dbReference>
<feature type="binding site" description="in other chain" evidence="8">
    <location>
        <begin position="13"/>
        <end position="16"/>
    </location>
    <ligand>
        <name>IMP</name>
        <dbReference type="ChEBI" id="CHEBI:58053"/>
        <note>ligand shared between dimeric partners</note>
    </ligand>
</feature>
<evidence type="ECO:0000256" key="4">
    <source>
        <dbReference type="ARBA" id="ARBA00022741"/>
    </source>
</evidence>
<dbReference type="Proteomes" id="UP000885931">
    <property type="component" value="Unassembled WGS sequence"/>
</dbReference>
<proteinExistence type="inferred from homology"/>
<comment type="similarity">
    <text evidence="8">Belongs to the adenylosuccinate synthetase family.</text>
</comment>
<dbReference type="FunFam" id="3.90.170.10:FF:000001">
    <property type="entry name" value="Adenylosuccinate synthetase"/>
    <property type="match status" value="1"/>
</dbReference>
<dbReference type="UniPathway" id="UPA00075">
    <property type="reaction ID" value="UER00335"/>
</dbReference>
<dbReference type="GO" id="GO:0005737">
    <property type="term" value="C:cytoplasm"/>
    <property type="evidence" value="ECO:0007669"/>
    <property type="project" value="UniProtKB-SubCell"/>
</dbReference>
<feature type="binding site" description="in other chain" evidence="8">
    <location>
        <position position="222"/>
    </location>
    <ligand>
        <name>IMP</name>
        <dbReference type="ChEBI" id="CHEBI:58053"/>
        <note>ligand shared between dimeric partners</note>
    </ligand>
</feature>
<dbReference type="SUPFAM" id="SSF52540">
    <property type="entry name" value="P-loop containing nucleoside triphosphate hydrolases"/>
    <property type="match status" value="1"/>
</dbReference>
<dbReference type="AlphaFoldDB" id="A0A7C1BFS2"/>
<dbReference type="FunFam" id="1.10.300.10:FF:000001">
    <property type="entry name" value="Adenylosuccinate synthetase"/>
    <property type="match status" value="1"/>
</dbReference>
<dbReference type="SMART" id="SM00788">
    <property type="entry name" value="Adenylsucc_synt"/>
    <property type="match status" value="1"/>
</dbReference>
<dbReference type="GO" id="GO:0004019">
    <property type="term" value="F:adenylosuccinate synthase activity"/>
    <property type="evidence" value="ECO:0007669"/>
    <property type="project" value="UniProtKB-UniRule"/>
</dbReference>
<comment type="subunit">
    <text evidence="1 8">Homodimer.</text>
</comment>
<feature type="active site" description="Proton donor" evidence="8">
    <location>
        <position position="41"/>
    </location>
</feature>
<protein>
    <recommendedName>
        <fullName evidence="8">Adenylosuccinate synthetase</fullName>
        <shortName evidence="8">AMPSase</shortName>
        <shortName evidence="8">AdSS</shortName>
        <ecNumber evidence="8">6.3.4.4</ecNumber>
    </recommendedName>
    <alternativeName>
        <fullName evidence="8">IMP--aspartate ligase</fullName>
    </alternativeName>
</protein>
<dbReference type="InterPro" id="IPR042110">
    <property type="entry name" value="Adenylosuccinate_synth_dom2"/>
</dbReference>
<dbReference type="InterPro" id="IPR042111">
    <property type="entry name" value="Adenylosuccinate_synth_dom3"/>
</dbReference>
<evidence type="ECO:0000256" key="6">
    <source>
        <dbReference type="ARBA" id="ARBA00022842"/>
    </source>
</evidence>
<dbReference type="InterPro" id="IPR001114">
    <property type="entry name" value="Adenylosuccinate_synthetase"/>
</dbReference>
<dbReference type="PANTHER" id="PTHR11846">
    <property type="entry name" value="ADENYLOSUCCINATE SYNTHETASE"/>
    <property type="match status" value="1"/>
</dbReference>
<evidence type="ECO:0000256" key="3">
    <source>
        <dbReference type="ARBA" id="ARBA00022723"/>
    </source>
</evidence>
<dbReference type="GO" id="GO:0046040">
    <property type="term" value="P:IMP metabolic process"/>
    <property type="evidence" value="ECO:0007669"/>
    <property type="project" value="TreeGrafter"/>
</dbReference>
<feature type="binding site" description="in other chain" evidence="8">
    <location>
        <position position="127"/>
    </location>
    <ligand>
        <name>IMP</name>
        <dbReference type="ChEBI" id="CHEBI:58053"/>
        <note>ligand shared between dimeric partners</note>
    </ligand>
</feature>
<name>A0A7C1BFS2_UNCW3</name>
<dbReference type="CDD" id="cd03108">
    <property type="entry name" value="AdSS"/>
    <property type="match status" value="1"/>
</dbReference>
<comment type="catalytic activity">
    <reaction evidence="8">
        <text>IMP + L-aspartate + GTP = N(6)-(1,2-dicarboxyethyl)-AMP + GDP + phosphate + 2 H(+)</text>
        <dbReference type="Rhea" id="RHEA:15753"/>
        <dbReference type="ChEBI" id="CHEBI:15378"/>
        <dbReference type="ChEBI" id="CHEBI:29991"/>
        <dbReference type="ChEBI" id="CHEBI:37565"/>
        <dbReference type="ChEBI" id="CHEBI:43474"/>
        <dbReference type="ChEBI" id="CHEBI:57567"/>
        <dbReference type="ChEBI" id="CHEBI:58053"/>
        <dbReference type="ChEBI" id="CHEBI:58189"/>
        <dbReference type="EC" id="6.3.4.4"/>
    </reaction>
</comment>
<comment type="function">
    <text evidence="8">Plays an important role in the de novo pathway of purine nucleotide biosynthesis. Catalyzes the first committed step in the biosynthesis of AMP from IMP.</text>
</comment>
<dbReference type="Gene3D" id="1.10.300.10">
    <property type="entry name" value="Adenylosuccinate Synthetase, subunit A, domain 2"/>
    <property type="match status" value="1"/>
</dbReference>
<dbReference type="EMBL" id="DRBW01000157">
    <property type="protein sequence ID" value="HDM90340.1"/>
    <property type="molecule type" value="Genomic_DNA"/>
</dbReference>
<feature type="binding site" evidence="8">
    <location>
        <position position="13"/>
    </location>
    <ligand>
        <name>Mg(2+)</name>
        <dbReference type="ChEBI" id="CHEBI:18420"/>
    </ligand>
</feature>
<evidence type="ECO:0000256" key="2">
    <source>
        <dbReference type="ARBA" id="ARBA00022598"/>
    </source>
</evidence>
<evidence type="ECO:0000256" key="5">
    <source>
        <dbReference type="ARBA" id="ARBA00022755"/>
    </source>
</evidence>
<feature type="binding site" description="in other chain" evidence="8">
    <location>
        <position position="237"/>
    </location>
    <ligand>
        <name>IMP</name>
        <dbReference type="ChEBI" id="CHEBI:58053"/>
        <note>ligand shared between dimeric partners</note>
    </ligand>
</feature>
<comment type="subcellular location">
    <subcellularLocation>
        <location evidence="8">Cytoplasm</location>
    </subcellularLocation>
</comment>
<accession>A0A7C1BFS2</accession>
<feature type="binding site" evidence="8">
    <location>
        <begin position="329"/>
        <end position="331"/>
    </location>
    <ligand>
        <name>GTP</name>
        <dbReference type="ChEBI" id="CHEBI:37565"/>
    </ligand>
</feature>
<feature type="active site" description="Proton acceptor" evidence="8">
    <location>
        <position position="13"/>
    </location>
</feature>
<dbReference type="PANTHER" id="PTHR11846:SF0">
    <property type="entry name" value="ADENYLOSUCCINATE SYNTHETASE"/>
    <property type="match status" value="1"/>
</dbReference>
<feature type="binding site" description="in other chain" evidence="8">
    <location>
        <position position="301"/>
    </location>
    <ligand>
        <name>IMP</name>
        <dbReference type="ChEBI" id="CHEBI:58053"/>
        <note>ligand shared between dimeric partners</note>
    </ligand>
</feature>
<keyword evidence="7 8" id="KW-0342">GTP-binding</keyword>
<feature type="binding site" evidence="8">
    <location>
        <position position="303"/>
    </location>
    <ligand>
        <name>GTP</name>
        <dbReference type="ChEBI" id="CHEBI:37565"/>
    </ligand>
</feature>
<evidence type="ECO:0000256" key="1">
    <source>
        <dbReference type="ARBA" id="ARBA00011738"/>
    </source>
</evidence>
<gene>
    <name evidence="8" type="primary">purA</name>
    <name evidence="9" type="ORF">ENG67_03915</name>
</gene>
<keyword evidence="8" id="KW-0963">Cytoplasm</keyword>
<evidence type="ECO:0000256" key="7">
    <source>
        <dbReference type="ARBA" id="ARBA00023134"/>
    </source>
</evidence>
<dbReference type="GO" id="GO:0044208">
    <property type="term" value="P:'de novo' AMP biosynthetic process"/>
    <property type="evidence" value="ECO:0007669"/>
    <property type="project" value="UniProtKB-UniRule"/>
</dbReference>
<evidence type="ECO:0000256" key="8">
    <source>
        <dbReference type="HAMAP-Rule" id="MF_00011"/>
    </source>
</evidence>
<feature type="binding site" evidence="8">
    <location>
        <position position="40"/>
    </location>
    <ligand>
        <name>Mg(2+)</name>
        <dbReference type="ChEBI" id="CHEBI:18420"/>
    </ligand>
</feature>
<feature type="binding site" evidence="8">
    <location>
        <begin position="297"/>
        <end position="303"/>
    </location>
    <ligand>
        <name>substrate</name>
    </ligand>
</feature>
<feature type="binding site" evidence="8">
    <location>
        <position position="141"/>
    </location>
    <ligand>
        <name>IMP</name>
        <dbReference type="ChEBI" id="CHEBI:58053"/>
        <note>ligand shared between dimeric partners</note>
    </ligand>
</feature>
<dbReference type="Pfam" id="PF00709">
    <property type="entry name" value="Adenylsucc_synt"/>
    <property type="match status" value="1"/>
</dbReference>
<sequence>MSFTAVIGLQRGDEGKGKIVDYLAEKHDVVVRFQGGANAGHTVSVGGKEFIFHIIPSGLLRPQVTGAIGAGVAVDPDVLMREMEEVGKLSTPLDGRFWIDGRAQLVLPYHKAEDRWEEELMGGIGTTRRGIGPAYRDRYYRIGLRAIDLLSSRSLEGRLRHSLDFNNQILGARYGKPPYDFHEIYEFLKGFGDRIGPFIRDVSVFLLEEARKGKNILLEGAQGSFLDINFGTYPFVTSSHTISGGASVGAGVPPNAIKRIIGVTKAYTTRVGKGPFPTELKGPEGDHLRERGGEYGATTGRPRRCGWLDLVALRFSAWINGISELAITKLDSLAGMDVVKVARSYSLGGKELLYPPLDLSDWHNVKVNYEEFRGWGEIGSIRRREDLPREAKEYLNFIEDDLKIPITYISVGKERDQIIVS</sequence>
<keyword evidence="6 8" id="KW-0460">Magnesium</keyword>
<dbReference type="GO" id="GO:0005525">
    <property type="term" value="F:GTP binding"/>
    <property type="evidence" value="ECO:0007669"/>
    <property type="project" value="UniProtKB-UniRule"/>
</dbReference>
<keyword evidence="3 8" id="KW-0479">Metal-binding</keyword>
<dbReference type="NCBIfam" id="NF002223">
    <property type="entry name" value="PRK01117.1"/>
    <property type="match status" value="1"/>
</dbReference>
<reference evidence="9" key="1">
    <citation type="journal article" date="2020" name="mSystems">
        <title>Genome- and Community-Level Interaction Insights into Carbon Utilization and Element Cycling Functions of Hydrothermarchaeota in Hydrothermal Sediment.</title>
        <authorList>
            <person name="Zhou Z."/>
            <person name="Liu Y."/>
            <person name="Xu W."/>
            <person name="Pan J."/>
            <person name="Luo Z.H."/>
            <person name="Li M."/>
        </authorList>
    </citation>
    <scope>NUCLEOTIDE SEQUENCE [LARGE SCALE GENOMIC DNA]</scope>
    <source>
        <strain evidence="9">HyVt-237</strain>
    </source>
</reference>
<dbReference type="EC" id="6.3.4.4" evidence="8"/>
<dbReference type="InterPro" id="IPR042109">
    <property type="entry name" value="Adenylosuccinate_synth_dom1"/>
</dbReference>
<keyword evidence="5 8" id="KW-0658">Purine biosynthesis</keyword>
<dbReference type="InterPro" id="IPR027417">
    <property type="entry name" value="P-loop_NTPase"/>
</dbReference>
<dbReference type="GO" id="GO:0000287">
    <property type="term" value="F:magnesium ion binding"/>
    <property type="evidence" value="ECO:0007669"/>
    <property type="project" value="UniProtKB-UniRule"/>
</dbReference>
<feature type="binding site" evidence="8">
    <location>
        <begin position="40"/>
        <end position="42"/>
    </location>
    <ligand>
        <name>GTP</name>
        <dbReference type="ChEBI" id="CHEBI:37565"/>
    </ligand>
</feature>
<comment type="pathway">
    <text evidence="8">Purine metabolism; AMP biosynthesis via de novo pathway; AMP from IMP: step 1/2.</text>
</comment>
<feature type="binding site" evidence="8">
    <location>
        <begin position="410"/>
        <end position="412"/>
    </location>
    <ligand>
        <name>GTP</name>
        <dbReference type="ChEBI" id="CHEBI:37565"/>
    </ligand>
</feature>
<keyword evidence="4 8" id="KW-0547">Nucleotide-binding</keyword>
<organism evidence="9">
    <name type="scientific">candidate division WOR-3 bacterium</name>
    <dbReference type="NCBI Taxonomy" id="2052148"/>
    <lineage>
        <taxon>Bacteria</taxon>
        <taxon>Bacteria division WOR-3</taxon>
    </lineage>
</organism>
<dbReference type="Gene3D" id="3.40.440.10">
    <property type="entry name" value="Adenylosuccinate Synthetase, subunit A, domain 1"/>
    <property type="match status" value="1"/>
</dbReference>
<dbReference type="NCBIfam" id="TIGR00184">
    <property type="entry name" value="purA"/>
    <property type="match status" value="1"/>
</dbReference>
<dbReference type="Gene3D" id="3.90.170.10">
    <property type="entry name" value="Adenylosuccinate Synthetase, subunit A, domain 3"/>
    <property type="match status" value="1"/>
</dbReference>
<comment type="caution">
    <text evidence="9">The sequence shown here is derived from an EMBL/GenBank/DDBJ whole genome shotgun (WGS) entry which is preliminary data.</text>
</comment>
<feature type="binding site" evidence="8">
    <location>
        <begin position="12"/>
        <end position="18"/>
    </location>
    <ligand>
        <name>GTP</name>
        <dbReference type="ChEBI" id="CHEBI:37565"/>
    </ligand>
</feature>
<evidence type="ECO:0000313" key="9">
    <source>
        <dbReference type="EMBL" id="HDM90340.1"/>
    </source>
</evidence>
<comment type="cofactor">
    <cofactor evidence="8">
        <name>Mg(2+)</name>
        <dbReference type="ChEBI" id="CHEBI:18420"/>
    </cofactor>
    <text evidence="8">Binds 1 Mg(2+) ion per subunit.</text>
</comment>